<gene>
    <name evidence="1" type="ORF">NFX46_20280</name>
</gene>
<keyword evidence="2" id="KW-1185">Reference proteome</keyword>
<accession>A0ABY4ZA11</accession>
<name>A0ABY4ZA11_9ACTN</name>
<dbReference type="EMBL" id="CP099468">
    <property type="protein sequence ID" value="USQ85868.1"/>
    <property type="molecule type" value="Genomic_DNA"/>
</dbReference>
<protein>
    <recommendedName>
        <fullName evidence="3">CYTH domain-containing protein</fullName>
    </recommendedName>
</protein>
<sequence length="250" mass="26906">MGLLPVEIKVNVEGDVAGAMSALGASQGALMTRRIWFAEDRVGVAQGKLLLLDGGVIVRLRIGGGQDDLVVKLRPCTREQLVGRFSAPFEVDPLTYRIEEDWSRNGRVLAASLVRSHPPGALPAAVAQGSDPATLFDEVQDQFLDACAHDVQFDGLVALGPISATKVDDVPLEDLKVDLEAWSAVGLNFLEASIRVKPKAGDDEEEFTERAERQLRKLEEAVLERGVMLSGPTDSKTHRVLTALMAAAQG</sequence>
<evidence type="ECO:0000313" key="2">
    <source>
        <dbReference type="Proteomes" id="UP001056374"/>
    </source>
</evidence>
<evidence type="ECO:0008006" key="3">
    <source>
        <dbReference type="Google" id="ProtNLM"/>
    </source>
</evidence>
<dbReference type="RefSeq" id="WP_252551150.1">
    <property type="nucleotide sequence ID" value="NZ_CP099468.1"/>
</dbReference>
<proteinExistence type="predicted"/>
<dbReference type="Proteomes" id="UP001056374">
    <property type="component" value="Chromosome"/>
</dbReference>
<organism evidence="1 2">
    <name type="scientific">Streptomyces phaeoluteigriseus</name>
    <dbReference type="NCBI Taxonomy" id="114686"/>
    <lineage>
        <taxon>Bacteria</taxon>
        <taxon>Bacillati</taxon>
        <taxon>Actinomycetota</taxon>
        <taxon>Actinomycetes</taxon>
        <taxon>Kitasatosporales</taxon>
        <taxon>Streptomycetaceae</taxon>
        <taxon>Streptomyces</taxon>
        <taxon>Streptomyces aurantiacus group</taxon>
    </lineage>
</organism>
<evidence type="ECO:0000313" key="1">
    <source>
        <dbReference type="EMBL" id="USQ85868.1"/>
    </source>
</evidence>
<reference evidence="1" key="1">
    <citation type="submission" date="2022-06" db="EMBL/GenBank/DDBJ databases">
        <title>Complete genome sequence of soil microorganisms Streptomyces sp. Qhu-M197 isolated from Alpine meadows habitats on the Tibetan Plateau.</title>
        <authorList>
            <person name="Zhang B."/>
            <person name="Xiang X."/>
            <person name="Fan J."/>
        </authorList>
    </citation>
    <scope>NUCLEOTIDE SEQUENCE</scope>
    <source>
        <strain evidence="1">Qhu-M197</strain>
    </source>
</reference>